<evidence type="ECO:0000313" key="2">
    <source>
        <dbReference type="Proteomes" id="UP000076407"/>
    </source>
</evidence>
<dbReference type="EnsemblMetazoa" id="AQUA008716-RA">
    <property type="protein sequence ID" value="AQUA008716-PA"/>
    <property type="gene ID" value="AQUA008716"/>
</dbReference>
<dbReference type="VEuPathDB" id="VectorBase:AQUA008716"/>
<evidence type="ECO:0000313" key="1">
    <source>
        <dbReference type="EnsemblMetazoa" id="AQUA008716-PA"/>
    </source>
</evidence>
<accession>A0A182XFV6</accession>
<organism evidence="1 2">
    <name type="scientific">Anopheles quadriannulatus</name>
    <name type="common">Mosquito</name>
    <dbReference type="NCBI Taxonomy" id="34691"/>
    <lineage>
        <taxon>Eukaryota</taxon>
        <taxon>Metazoa</taxon>
        <taxon>Ecdysozoa</taxon>
        <taxon>Arthropoda</taxon>
        <taxon>Hexapoda</taxon>
        <taxon>Insecta</taxon>
        <taxon>Pterygota</taxon>
        <taxon>Neoptera</taxon>
        <taxon>Endopterygota</taxon>
        <taxon>Diptera</taxon>
        <taxon>Nematocera</taxon>
        <taxon>Culicoidea</taxon>
        <taxon>Culicidae</taxon>
        <taxon>Anophelinae</taxon>
        <taxon>Anopheles</taxon>
    </lineage>
</organism>
<proteinExistence type="predicted"/>
<keyword evidence="2" id="KW-1185">Reference proteome</keyword>
<sequence length="92" mass="10161">MSPQQPVAFVAAVVAPATSSQQHRINSSSRSRHPQQVASTKLFKKKLCVHPTTMFRIVPMISNGLIRSPKMVKYSAAPCRSCPTVCHQPLLY</sequence>
<name>A0A182XFV6_ANOQN</name>
<reference evidence="1" key="1">
    <citation type="submission" date="2020-05" db="UniProtKB">
        <authorList>
            <consortium name="EnsemblMetazoa"/>
        </authorList>
    </citation>
    <scope>IDENTIFICATION</scope>
    <source>
        <strain evidence="1">SANGQUA</strain>
    </source>
</reference>
<protein>
    <submittedName>
        <fullName evidence="1">Uncharacterized protein</fullName>
    </submittedName>
</protein>
<dbReference type="AlphaFoldDB" id="A0A182XFV6"/>
<dbReference type="Proteomes" id="UP000076407">
    <property type="component" value="Unassembled WGS sequence"/>
</dbReference>